<keyword evidence="1" id="KW-0805">Transcription regulation</keyword>
<dbReference type="Gene3D" id="3.40.1410.10">
    <property type="entry name" value="Chorismate lyase-like"/>
    <property type="match status" value="1"/>
</dbReference>
<feature type="domain" description="HTH gntR-type" evidence="4">
    <location>
        <begin position="4"/>
        <end position="72"/>
    </location>
</feature>
<dbReference type="OrthoDB" id="1040417at2"/>
<dbReference type="InterPro" id="IPR011663">
    <property type="entry name" value="UTRA"/>
</dbReference>
<dbReference type="RefSeq" id="WP_091814406.1">
    <property type="nucleotide sequence ID" value="NZ_FNNE01000007.1"/>
</dbReference>
<keyword evidence="2" id="KW-0238">DNA-binding</keyword>
<dbReference type="GO" id="GO:0045892">
    <property type="term" value="P:negative regulation of DNA-templated transcription"/>
    <property type="evidence" value="ECO:0007669"/>
    <property type="project" value="TreeGrafter"/>
</dbReference>
<keyword evidence="3" id="KW-0804">Transcription</keyword>
<evidence type="ECO:0000259" key="4">
    <source>
        <dbReference type="PROSITE" id="PS50949"/>
    </source>
</evidence>
<dbReference type="PANTHER" id="PTHR44846">
    <property type="entry name" value="MANNOSYL-D-GLYCERATE TRANSPORT/METABOLISM SYSTEM REPRESSOR MNGR-RELATED"/>
    <property type="match status" value="1"/>
</dbReference>
<dbReference type="EMBL" id="FNNE01000007">
    <property type="protein sequence ID" value="SDX21792.1"/>
    <property type="molecule type" value="Genomic_DNA"/>
</dbReference>
<dbReference type="SMART" id="SM00345">
    <property type="entry name" value="HTH_GNTR"/>
    <property type="match status" value="1"/>
</dbReference>
<proteinExistence type="predicted"/>
<dbReference type="GO" id="GO:0003677">
    <property type="term" value="F:DNA binding"/>
    <property type="evidence" value="ECO:0007669"/>
    <property type="project" value="UniProtKB-KW"/>
</dbReference>
<dbReference type="InterPro" id="IPR036390">
    <property type="entry name" value="WH_DNA-bd_sf"/>
</dbReference>
<evidence type="ECO:0000256" key="1">
    <source>
        <dbReference type="ARBA" id="ARBA00023015"/>
    </source>
</evidence>
<protein>
    <submittedName>
        <fullName evidence="5">Transcriptional regulator, GntR family</fullName>
    </submittedName>
</protein>
<dbReference type="InterPro" id="IPR036388">
    <property type="entry name" value="WH-like_DNA-bd_sf"/>
</dbReference>
<dbReference type="Gene3D" id="1.10.10.10">
    <property type="entry name" value="Winged helix-like DNA-binding domain superfamily/Winged helix DNA-binding domain"/>
    <property type="match status" value="1"/>
</dbReference>
<name>A0A1H2ZVZ7_9GAMM</name>
<dbReference type="GO" id="GO:0003700">
    <property type="term" value="F:DNA-binding transcription factor activity"/>
    <property type="evidence" value="ECO:0007669"/>
    <property type="project" value="InterPro"/>
</dbReference>
<evidence type="ECO:0000256" key="3">
    <source>
        <dbReference type="ARBA" id="ARBA00023163"/>
    </source>
</evidence>
<reference evidence="5 6" key="1">
    <citation type="submission" date="2016-10" db="EMBL/GenBank/DDBJ databases">
        <authorList>
            <person name="de Groot N.N."/>
        </authorList>
    </citation>
    <scope>NUCLEOTIDE SEQUENCE [LARGE SCALE GENOMIC DNA]</scope>
    <source>
        <strain evidence="5 6">CGMCC 1.7059</strain>
    </source>
</reference>
<dbReference type="PANTHER" id="PTHR44846:SF1">
    <property type="entry name" value="MANNOSYL-D-GLYCERATE TRANSPORT_METABOLISM SYSTEM REPRESSOR MNGR-RELATED"/>
    <property type="match status" value="1"/>
</dbReference>
<keyword evidence="6" id="KW-1185">Reference proteome</keyword>
<accession>A0A1H2ZVZ7</accession>
<dbReference type="InterPro" id="IPR050679">
    <property type="entry name" value="Bact_HTH_transcr_reg"/>
</dbReference>
<dbReference type="SUPFAM" id="SSF46785">
    <property type="entry name" value="Winged helix' DNA-binding domain"/>
    <property type="match status" value="1"/>
</dbReference>
<dbReference type="CDD" id="cd07377">
    <property type="entry name" value="WHTH_GntR"/>
    <property type="match status" value="1"/>
</dbReference>
<dbReference type="AlphaFoldDB" id="A0A1H2ZVZ7"/>
<dbReference type="Pfam" id="PF07702">
    <property type="entry name" value="UTRA"/>
    <property type="match status" value="1"/>
</dbReference>
<dbReference type="InterPro" id="IPR000524">
    <property type="entry name" value="Tscrpt_reg_HTH_GntR"/>
</dbReference>
<sequence>MNSLTTYHSVAARLQSSIHSGELASGSKLPSERGICEQLGVSRVNARDALHFLEAQGLIYRLNRIGWFVSPAPFIYDPTQTHSLRDEARAQNRQLETELISANRTAAPAVIARKLELSATAAVLNVVRRRSVDGRWVLLESCYYREEDFPDLLSKDLTGSLNALVRDAYGFKKRRQDIGISSKPLNQTQAQQLQVREGSPALKLSRDLIVDGRCIVAETEHWLHDAIEMSIRGRTTAG</sequence>
<dbReference type="SMART" id="SM00866">
    <property type="entry name" value="UTRA"/>
    <property type="match status" value="1"/>
</dbReference>
<organism evidence="5 6">
    <name type="scientific">Marinobacter mobilis</name>
    <dbReference type="NCBI Taxonomy" id="488533"/>
    <lineage>
        <taxon>Bacteria</taxon>
        <taxon>Pseudomonadati</taxon>
        <taxon>Pseudomonadota</taxon>
        <taxon>Gammaproteobacteria</taxon>
        <taxon>Pseudomonadales</taxon>
        <taxon>Marinobacteraceae</taxon>
        <taxon>Marinobacter</taxon>
    </lineage>
</organism>
<evidence type="ECO:0000256" key="2">
    <source>
        <dbReference type="ARBA" id="ARBA00023125"/>
    </source>
</evidence>
<dbReference type="InterPro" id="IPR028978">
    <property type="entry name" value="Chorismate_lyase_/UTRA_dom_sf"/>
</dbReference>
<gene>
    <name evidence="5" type="ORF">SAMN04487960_107101</name>
</gene>
<dbReference type="STRING" id="488533.SAMN04487960_107101"/>
<dbReference type="Pfam" id="PF00392">
    <property type="entry name" value="GntR"/>
    <property type="match status" value="1"/>
</dbReference>
<dbReference type="PROSITE" id="PS50949">
    <property type="entry name" value="HTH_GNTR"/>
    <property type="match status" value="1"/>
</dbReference>
<evidence type="ECO:0000313" key="5">
    <source>
        <dbReference type="EMBL" id="SDX21792.1"/>
    </source>
</evidence>
<dbReference type="Proteomes" id="UP000199675">
    <property type="component" value="Unassembled WGS sequence"/>
</dbReference>
<evidence type="ECO:0000313" key="6">
    <source>
        <dbReference type="Proteomes" id="UP000199675"/>
    </source>
</evidence>
<dbReference type="PRINTS" id="PR00035">
    <property type="entry name" value="HTHGNTR"/>
</dbReference>
<dbReference type="SUPFAM" id="SSF64288">
    <property type="entry name" value="Chorismate lyase-like"/>
    <property type="match status" value="1"/>
</dbReference>